<organism evidence="1 2">
    <name type="scientific">Massilimicrobiota timonensis</name>
    <dbReference type="NCBI Taxonomy" id="1776392"/>
    <lineage>
        <taxon>Bacteria</taxon>
        <taxon>Bacillati</taxon>
        <taxon>Bacillota</taxon>
        <taxon>Erysipelotrichia</taxon>
        <taxon>Erysipelotrichales</taxon>
        <taxon>Erysipelotrichaceae</taxon>
        <taxon>Massilimicrobiota</taxon>
    </lineage>
</organism>
<evidence type="ECO:0000313" key="1">
    <source>
        <dbReference type="EMBL" id="OUQ34569.1"/>
    </source>
</evidence>
<reference evidence="1 2" key="1">
    <citation type="journal article" date="2018" name="BMC Genomics">
        <title>Whole genome sequencing and function prediction of 133 gut anaerobes isolated from chicken caecum in pure cultures.</title>
        <authorList>
            <person name="Medvecky M."/>
            <person name="Cejkova D."/>
            <person name="Polansky O."/>
            <person name="Karasova D."/>
            <person name="Kubasova T."/>
            <person name="Cizek A."/>
            <person name="Rychlik I."/>
        </authorList>
    </citation>
    <scope>NUCLEOTIDE SEQUENCE [LARGE SCALE GENOMIC DNA]</scope>
    <source>
        <strain evidence="1 2">An13</strain>
    </source>
</reference>
<proteinExistence type="predicted"/>
<accession>A0A1Y4SXB5</accession>
<name>A0A1Y4SXB5_9FIRM</name>
<dbReference type="OrthoDB" id="1645823at2"/>
<keyword evidence="2" id="KW-1185">Reference proteome</keyword>
<sequence>MRSVVLESNIKDVCGICGAKEPLIEYKELQGIHFIWCHKCHTISFLEPPQNETKKHLIENEMNSYCVHKE</sequence>
<dbReference type="AlphaFoldDB" id="A0A1Y4SXB5"/>
<dbReference type="EMBL" id="NFLJ01000015">
    <property type="protein sequence ID" value="OUQ34569.1"/>
    <property type="molecule type" value="Genomic_DNA"/>
</dbReference>
<protein>
    <submittedName>
        <fullName evidence="1">Uncharacterized protein</fullName>
    </submittedName>
</protein>
<dbReference type="Proteomes" id="UP000195305">
    <property type="component" value="Unassembled WGS sequence"/>
</dbReference>
<evidence type="ECO:0000313" key="2">
    <source>
        <dbReference type="Proteomes" id="UP000195305"/>
    </source>
</evidence>
<comment type="caution">
    <text evidence="1">The sequence shown here is derived from an EMBL/GenBank/DDBJ whole genome shotgun (WGS) entry which is preliminary data.</text>
</comment>
<gene>
    <name evidence="1" type="ORF">B5E75_06220</name>
</gene>
<dbReference type="RefSeq" id="WP_087357911.1">
    <property type="nucleotide sequence ID" value="NZ_AP031415.1"/>
</dbReference>